<protein>
    <recommendedName>
        <fullName evidence="7">FAD-binding domain-containing protein</fullName>
    </recommendedName>
</protein>
<dbReference type="EMBL" id="LATL02000101">
    <property type="protein sequence ID" value="KKD34779.1"/>
    <property type="molecule type" value="Genomic_DNA"/>
</dbReference>
<dbReference type="Pfam" id="PF01494">
    <property type="entry name" value="FAD_binding_3"/>
    <property type="match status" value="1"/>
</dbReference>
<evidence type="ECO:0000313" key="8">
    <source>
        <dbReference type="EMBL" id="KKD34779.1"/>
    </source>
</evidence>
<evidence type="ECO:0000256" key="6">
    <source>
        <dbReference type="ARBA" id="ARBA00023033"/>
    </source>
</evidence>
<gene>
    <name evidence="8" type="ORF">WN50_29040</name>
</gene>
<feature type="domain" description="FAD-binding" evidence="7">
    <location>
        <begin position="5"/>
        <end position="361"/>
    </location>
</feature>
<comment type="cofactor">
    <cofactor evidence="1">
        <name>FAD</name>
        <dbReference type="ChEBI" id="CHEBI:57692"/>
    </cofactor>
</comment>
<organism evidence="8 9">
    <name type="scientific">Limnoraphis robusta CS-951</name>
    <dbReference type="NCBI Taxonomy" id="1637645"/>
    <lineage>
        <taxon>Bacteria</taxon>
        <taxon>Bacillati</taxon>
        <taxon>Cyanobacteriota</taxon>
        <taxon>Cyanophyceae</taxon>
        <taxon>Oscillatoriophycideae</taxon>
        <taxon>Oscillatoriales</taxon>
        <taxon>Sirenicapillariaceae</taxon>
        <taxon>Limnoraphis</taxon>
    </lineage>
</organism>
<dbReference type="Proteomes" id="UP000033607">
    <property type="component" value="Unassembled WGS sequence"/>
</dbReference>
<evidence type="ECO:0000259" key="7">
    <source>
        <dbReference type="Pfam" id="PF01494"/>
    </source>
</evidence>
<dbReference type="OrthoDB" id="9782160at2"/>
<evidence type="ECO:0000256" key="2">
    <source>
        <dbReference type="ARBA" id="ARBA00022630"/>
    </source>
</evidence>
<comment type="caution">
    <text evidence="8">The sequence shown here is derived from an EMBL/GenBank/DDBJ whole genome shotgun (WGS) entry which is preliminary data.</text>
</comment>
<evidence type="ECO:0000313" key="9">
    <source>
        <dbReference type="Proteomes" id="UP000033607"/>
    </source>
</evidence>
<dbReference type="PANTHER" id="PTHR46028:SF2">
    <property type="entry name" value="KYNURENINE 3-MONOOXYGENASE"/>
    <property type="match status" value="1"/>
</dbReference>
<dbReference type="PANTHER" id="PTHR46028">
    <property type="entry name" value="KYNURENINE 3-MONOOXYGENASE"/>
    <property type="match status" value="1"/>
</dbReference>
<keyword evidence="4" id="KW-0521">NADP</keyword>
<name>A0A0F5Y7C9_9CYAN</name>
<dbReference type="GO" id="GO:0071949">
    <property type="term" value="F:FAD binding"/>
    <property type="evidence" value="ECO:0007669"/>
    <property type="project" value="InterPro"/>
</dbReference>
<keyword evidence="5" id="KW-0560">Oxidoreductase</keyword>
<sequence>MVKKIVIVGAGPSSLLLAHYLLRRPEQYQIEIYEYRSDPRQSELSKRRTFPLSLGERGMSSLRQIAGLEEAIQAISVEMTGSMFHAKNGKSRTRQRKKPLITLDRNELVIVLLEKLVEFSENHRLKVYFNHRCTRVNLEEKTVIFASKSEQDKTVQSSEVTVNYDVLVGADGARSMVRTSLLNTPMFEYQQKYVANDYKSIFISTAHSDEALDPQKIHVWQLQDGTTLLLLHQKDGSLNGVVHFPRHNNQIIGLSSPEQVLNFFAENFPKVGQLISKEEAAEFLNRPPSSVLTVRCNRYYDRDSILLIGDAAHAVSPSIGQGCNAALEDVAILNHLLDEYDENWAKVLEEFTHRRIADGHALVELGDYTLPFSIRLYVEFILRNIFHKTLHRYFPKYVPASIFEQISETTIPFSQILASHRNWIEKVKRSVAASH</sequence>
<evidence type="ECO:0000256" key="3">
    <source>
        <dbReference type="ARBA" id="ARBA00022827"/>
    </source>
</evidence>
<dbReference type="GO" id="GO:0004502">
    <property type="term" value="F:kynurenine 3-monooxygenase activity"/>
    <property type="evidence" value="ECO:0007669"/>
    <property type="project" value="TreeGrafter"/>
</dbReference>
<dbReference type="PRINTS" id="PR00420">
    <property type="entry name" value="RNGMNOXGNASE"/>
</dbReference>
<dbReference type="SUPFAM" id="SSF51905">
    <property type="entry name" value="FAD/NAD(P)-binding domain"/>
    <property type="match status" value="1"/>
</dbReference>
<dbReference type="GO" id="GO:0070189">
    <property type="term" value="P:kynurenine metabolic process"/>
    <property type="evidence" value="ECO:0007669"/>
    <property type="project" value="TreeGrafter"/>
</dbReference>
<evidence type="ECO:0000256" key="5">
    <source>
        <dbReference type="ARBA" id="ARBA00023002"/>
    </source>
</evidence>
<dbReference type="AlphaFoldDB" id="A0A0F5Y7C9"/>
<keyword evidence="6" id="KW-0503">Monooxygenase</keyword>
<proteinExistence type="predicted"/>
<dbReference type="RefSeq" id="WP_046282099.1">
    <property type="nucleotide sequence ID" value="NZ_LATL02000101.1"/>
</dbReference>
<keyword evidence="3" id="KW-0274">FAD</keyword>
<keyword evidence="2" id="KW-0285">Flavoprotein</keyword>
<evidence type="ECO:0000256" key="4">
    <source>
        <dbReference type="ARBA" id="ARBA00022857"/>
    </source>
</evidence>
<reference evidence="8 9" key="1">
    <citation type="submission" date="2015-06" db="EMBL/GenBank/DDBJ databases">
        <title>Draft genome assembly of filamentous brackish cyanobacterium Limnoraphis robusta strain CS-951.</title>
        <authorList>
            <person name="Willis A."/>
            <person name="Parks M."/>
            <person name="Burford M.A."/>
        </authorList>
    </citation>
    <scope>NUCLEOTIDE SEQUENCE [LARGE SCALE GENOMIC DNA]</scope>
    <source>
        <strain evidence="8 9">CS-951</strain>
    </source>
</reference>
<dbReference type="InterPro" id="IPR002938">
    <property type="entry name" value="FAD-bd"/>
</dbReference>
<dbReference type="Gene3D" id="3.50.50.60">
    <property type="entry name" value="FAD/NAD(P)-binding domain"/>
    <property type="match status" value="1"/>
</dbReference>
<evidence type="ECO:0000256" key="1">
    <source>
        <dbReference type="ARBA" id="ARBA00001974"/>
    </source>
</evidence>
<dbReference type="InterPro" id="IPR036188">
    <property type="entry name" value="FAD/NAD-bd_sf"/>
</dbReference>
<accession>A0A0F5Y7C9</accession>